<proteinExistence type="predicted"/>
<keyword evidence="1" id="KW-0472">Membrane</keyword>
<feature type="transmembrane region" description="Helical" evidence="1">
    <location>
        <begin position="30"/>
        <end position="48"/>
    </location>
</feature>
<keyword evidence="1" id="KW-0812">Transmembrane</keyword>
<name>A0A1I6A8F5_9RHOB</name>
<evidence type="ECO:0000256" key="1">
    <source>
        <dbReference type="SAM" id="Phobius"/>
    </source>
</evidence>
<gene>
    <name evidence="2" type="ORF">SAMN05421853_1161</name>
</gene>
<keyword evidence="3" id="KW-1185">Reference proteome</keyword>
<evidence type="ECO:0000313" key="2">
    <source>
        <dbReference type="EMBL" id="SFQ64903.1"/>
    </source>
</evidence>
<evidence type="ECO:0000313" key="3">
    <source>
        <dbReference type="Proteomes" id="UP000243106"/>
    </source>
</evidence>
<dbReference type="STRING" id="93684.SAMN05421853_1161"/>
<dbReference type="AlphaFoldDB" id="A0A1I6A8F5"/>
<sequence length="74" mass="8483">MGADQLPALWDFVTFMKIQETSYLDIPFSWVYSVAVIFSIATILRYLWIFWGAARGTNTGLGADDDLVRKDFKE</sequence>
<keyword evidence="1" id="KW-1133">Transmembrane helix</keyword>
<dbReference type="RefSeq" id="WP_093015041.1">
    <property type="nucleotide sequence ID" value="NZ_FOXV01000016.1"/>
</dbReference>
<organism evidence="2 3">
    <name type="scientific">Roseivivax halotolerans</name>
    <dbReference type="NCBI Taxonomy" id="93684"/>
    <lineage>
        <taxon>Bacteria</taxon>
        <taxon>Pseudomonadati</taxon>
        <taxon>Pseudomonadota</taxon>
        <taxon>Alphaproteobacteria</taxon>
        <taxon>Rhodobacterales</taxon>
        <taxon>Roseobacteraceae</taxon>
        <taxon>Roseivivax</taxon>
    </lineage>
</organism>
<dbReference type="EMBL" id="FOXV01000016">
    <property type="protein sequence ID" value="SFQ64903.1"/>
    <property type="molecule type" value="Genomic_DNA"/>
</dbReference>
<protein>
    <submittedName>
        <fullName evidence="2">Uncharacterized protein</fullName>
    </submittedName>
</protein>
<reference evidence="3" key="1">
    <citation type="submission" date="2016-10" db="EMBL/GenBank/DDBJ databases">
        <authorList>
            <person name="Varghese N."/>
            <person name="Submissions S."/>
        </authorList>
    </citation>
    <scope>NUCLEOTIDE SEQUENCE [LARGE SCALE GENOMIC DNA]</scope>
    <source>
        <strain evidence="3">JCM 10271</strain>
    </source>
</reference>
<dbReference type="Proteomes" id="UP000243106">
    <property type="component" value="Unassembled WGS sequence"/>
</dbReference>
<accession>A0A1I6A8F5</accession>